<dbReference type="RefSeq" id="WP_344999839.1">
    <property type="nucleotide sequence ID" value="NZ_BAABFR010000094.1"/>
</dbReference>
<organism evidence="4 5">
    <name type="scientific">Tsukamurella soli</name>
    <dbReference type="NCBI Taxonomy" id="644556"/>
    <lineage>
        <taxon>Bacteria</taxon>
        <taxon>Bacillati</taxon>
        <taxon>Actinomycetota</taxon>
        <taxon>Actinomycetes</taxon>
        <taxon>Mycobacteriales</taxon>
        <taxon>Tsukamurellaceae</taxon>
        <taxon>Tsukamurella</taxon>
    </lineage>
</organism>
<dbReference type="Proteomes" id="UP001500635">
    <property type="component" value="Unassembled WGS sequence"/>
</dbReference>
<dbReference type="Pfam" id="PF02129">
    <property type="entry name" value="Peptidase_S15"/>
    <property type="match status" value="1"/>
</dbReference>
<dbReference type="InterPro" id="IPR008979">
    <property type="entry name" value="Galactose-bd-like_sf"/>
</dbReference>
<dbReference type="InterPro" id="IPR050585">
    <property type="entry name" value="Xaa-Pro_dipeptidyl-ppase/CocE"/>
</dbReference>
<comment type="caution">
    <text evidence="4">The sequence shown here is derived from an EMBL/GenBank/DDBJ whole genome shotgun (WGS) entry which is preliminary data.</text>
</comment>
<protein>
    <submittedName>
        <fullName evidence="4">CocE/NonD family hydrolase</fullName>
    </submittedName>
</protein>
<name>A0ABP8K835_9ACTN</name>
<dbReference type="InterPro" id="IPR029058">
    <property type="entry name" value="AB_hydrolase_fold"/>
</dbReference>
<evidence type="ECO:0000259" key="3">
    <source>
        <dbReference type="SMART" id="SM00939"/>
    </source>
</evidence>
<reference evidence="5" key="1">
    <citation type="journal article" date="2019" name="Int. J. Syst. Evol. Microbiol.">
        <title>The Global Catalogue of Microorganisms (GCM) 10K type strain sequencing project: providing services to taxonomists for standard genome sequencing and annotation.</title>
        <authorList>
            <consortium name="The Broad Institute Genomics Platform"/>
            <consortium name="The Broad Institute Genome Sequencing Center for Infectious Disease"/>
            <person name="Wu L."/>
            <person name="Ma J."/>
        </authorList>
    </citation>
    <scope>NUCLEOTIDE SEQUENCE [LARGE SCALE GENOMIC DNA]</scope>
    <source>
        <strain evidence="5">JCM 17688</strain>
    </source>
</reference>
<dbReference type="PANTHER" id="PTHR43056">
    <property type="entry name" value="PEPTIDASE S9 PROLYL OLIGOPEPTIDASE"/>
    <property type="match status" value="1"/>
</dbReference>
<dbReference type="GO" id="GO:0016787">
    <property type="term" value="F:hydrolase activity"/>
    <property type="evidence" value="ECO:0007669"/>
    <property type="project" value="UniProtKB-KW"/>
</dbReference>
<dbReference type="SUPFAM" id="SSF49785">
    <property type="entry name" value="Galactose-binding domain-like"/>
    <property type="match status" value="1"/>
</dbReference>
<feature type="compositionally biased region" description="Pro residues" evidence="2">
    <location>
        <begin position="25"/>
        <end position="37"/>
    </location>
</feature>
<feature type="domain" description="Xaa-Pro dipeptidyl-peptidase C-terminal" evidence="3">
    <location>
        <begin position="394"/>
        <end position="661"/>
    </location>
</feature>
<dbReference type="Gene3D" id="3.40.50.1820">
    <property type="entry name" value="alpha/beta hydrolase"/>
    <property type="match status" value="1"/>
</dbReference>
<evidence type="ECO:0000313" key="4">
    <source>
        <dbReference type="EMBL" id="GAA4402165.1"/>
    </source>
</evidence>
<dbReference type="InterPro" id="IPR013736">
    <property type="entry name" value="Xaa-Pro_dipept_C"/>
</dbReference>
<dbReference type="Gene3D" id="2.60.120.260">
    <property type="entry name" value="Galactose-binding domain-like"/>
    <property type="match status" value="1"/>
</dbReference>
<gene>
    <name evidence="4" type="ORF">GCM10023147_42430</name>
</gene>
<evidence type="ECO:0000256" key="1">
    <source>
        <dbReference type="ARBA" id="ARBA00022801"/>
    </source>
</evidence>
<dbReference type="SMART" id="SM00939">
    <property type="entry name" value="PepX_C"/>
    <property type="match status" value="1"/>
</dbReference>
<keyword evidence="5" id="KW-1185">Reference proteome</keyword>
<dbReference type="EMBL" id="BAABFR010000094">
    <property type="protein sequence ID" value="GAA4402165.1"/>
    <property type="molecule type" value="Genomic_DNA"/>
</dbReference>
<feature type="region of interest" description="Disordered" evidence="2">
    <location>
        <begin position="18"/>
        <end position="49"/>
    </location>
</feature>
<dbReference type="InterPro" id="IPR000383">
    <property type="entry name" value="Xaa-Pro-like_dom"/>
</dbReference>
<dbReference type="SUPFAM" id="SSF53474">
    <property type="entry name" value="alpha/beta-Hydrolases"/>
    <property type="match status" value="1"/>
</dbReference>
<dbReference type="PANTHER" id="PTHR43056:SF10">
    <property type="entry name" value="COCE_NOND FAMILY, PUTATIVE (AFU_ORTHOLOGUE AFUA_7G00600)-RELATED"/>
    <property type="match status" value="1"/>
</dbReference>
<keyword evidence="1 4" id="KW-0378">Hydrolase</keyword>
<accession>A0ABP8K835</accession>
<evidence type="ECO:0000256" key="2">
    <source>
        <dbReference type="SAM" id="MobiDB-lite"/>
    </source>
</evidence>
<dbReference type="NCBIfam" id="TIGR00976">
    <property type="entry name" value="CocE_NonD"/>
    <property type="match status" value="1"/>
</dbReference>
<evidence type="ECO:0000313" key="5">
    <source>
        <dbReference type="Proteomes" id="UP001500635"/>
    </source>
</evidence>
<dbReference type="Pfam" id="PF08530">
    <property type="entry name" value="PepX_C"/>
    <property type="match status" value="1"/>
</dbReference>
<sequence length="670" mass="72576">MTLRPIDGAAQRATVPWQPRYVPRPGTPVRPFTPEPTLPLGDPTGGSDARAWREQVDGRLAFPRVHIDRNVDLKMSDGVVLRATVVRPADRAGRATDIPFPAVINVNPYNRAVVDAIDVATHTPIVGPAVTRTAGPLSRGVVDLTGGLLDGFGINRRLVRSGYVQVIVDVRGTGSSHGIWQILGSREQDDSLEVLAWARRQEWCDGALGMGGWSYSAINALQAAGHNPPGLKAVFAIEGTEDIVRDIYITGGLPSAFIPLWLGAVNALKWAPNPRTLLRDTLNGNTLRWLLSRIASPATELASVLAGVLTGQDPRIYDDPYFDVRDPSVETITAPTFLFGGWHDLFARSTPRLYRRLNLPAGQKQMLVTDGYHFDMGEGFGGPQSPPRIDVLERAWYDRWLKGADNGVDRYGPVTLMQQGGQWTSGAQFPRPGARTERLYLTATPSETAAHARFDGGLDIAPARRRARVDTRPDLRGMVSKDMTQVTAGLTKGMSGSEDAAAQERGALSFTSAPVGEPVQLSGALNLHLAATCSAHEAIWTVTVNDVAPDGTSRVLTNGALMASNRAVDPARSDYDEHGELLTAFHPLSEAAKLPVDPGETVELDIDLVPTDALLDEGHRLRVDVYAGSYPRFLATVPDLIRTRLGRQSVVLDPAAPSYLSMRLVGNPRW</sequence>
<proteinExistence type="predicted"/>
<dbReference type="InterPro" id="IPR005674">
    <property type="entry name" value="CocE/Ser_esterase"/>
</dbReference>